<accession>A0ABV8CX74</accession>
<protein>
    <recommendedName>
        <fullName evidence="3">DUF3188 domain-containing protein</fullName>
    </recommendedName>
</protein>
<dbReference type="EMBL" id="JBHRZV010000050">
    <property type="protein sequence ID" value="MFC3928590.1"/>
    <property type="molecule type" value="Genomic_DNA"/>
</dbReference>
<evidence type="ECO:0000313" key="2">
    <source>
        <dbReference type="Proteomes" id="UP001595807"/>
    </source>
</evidence>
<evidence type="ECO:0000313" key="1">
    <source>
        <dbReference type="EMBL" id="MFC3928590.1"/>
    </source>
</evidence>
<comment type="caution">
    <text evidence="1">The sequence shown here is derived from an EMBL/GenBank/DDBJ whole genome shotgun (WGS) entry which is preliminary data.</text>
</comment>
<evidence type="ECO:0008006" key="3">
    <source>
        <dbReference type="Google" id="ProtNLM"/>
    </source>
</evidence>
<keyword evidence="2" id="KW-1185">Reference proteome</keyword>
<reference evidence="2" key="1">
    <citation type="journal article" date="2019" name="Int. J. Syst. Evol. Microbiol.">
        <title>The Global Catalogue of Microorganisms (GCM) 10K type strain sequencing project: providing services to taxonomists for standard genome sequencing and annotation.</title>
        <authorList>
            <consortium name="The Broad Institute Genomics Platform"/>
            <consortium name="The Broad Institute Genome Sequencing Center for Infectious Disease"/>
            <person name="Wu L."/>
            <person name="Ma J."/>
        </authorList>
    </citation>
    <scope>NUCLEOTIDE SEQUENCE [LARGE SCALE GENOMIC DNA]</scope>
    <source>
        <strain evidence="2">CCUG 67170</strain>
    </source>
</reference>
<proteinExistence type="predicted"/>
<dbReference type="Proteomes" id="UP001595807">
    <property type="component" value="Unassembled WGS sequence"/>
</dbReference>
<gene>
    <name evidence="1" type="ORF">ACFORF_08455</name>
</gene>
<name>A0ABV8CX74_9STRE</name>
<organism evidence="1 2">
    <name type="scientific">Streptococcus caprae</name>
    <dbReference type="NCBI Taxonomy" id="1640501"/>
    <lineage>
        <taxon>Bacteria</taxon>
        <taxon>Bacillati</taxon>
        <taxon>Bacillota</taxon>
        <taxon>Bacilli</taxon>
        <taxon>Lactobacillales</taxon>
        <taxon>Streptococcaceae</taxon>
        <taxon>Streptococcus</taxon>
    </lineage>
</organism>
<sequence>MFDFYESHKFICLVTLFLALVCLATLFEGSWLAAGATGLGTLGLVGYLWQLHRKGDTKND</sequence>
<dbReference type="RefSeq" id="WP_380427286.1">
    <property type="nucleotide sequence ID" value="NZ_JBHRZV010000050.1"/>
</dbReference>